<dbReference type="RefSeq" id="WP_110460366.1">
    <property type="nucleotide sequence ID" value="NZ_QKMR01000001.1"/>
</dbReference>
<evidence type="ECO:0000256" key="1">
    <source>
        <dbReference type="SAM" id="Phobius"/>
    </source>
</evidence>
<dbReference type="AlphaFoldDB" id="A0A318XQL2"/>
<sequence length="644" mass="71861">MEKLFFSILNMSITASYVIIFVILVRLLLRKAPKVISYALWSVVAFRLICPFSFESLFSLLPASTAPIPQNLAYEQNPRISSGIAAIDTYVNSSLLSPSPAASANPLQIYAQIGSAIWLSGIAAILLYSIVSVLVLKRQLKGAKHIERNIYEAGSLKTPFVLGILSPRIYIPSGLTAEEKSHIIRHEQAHIRRFDYIVKPFAFFVLSIHWFNPLAWLAFILMSSDMELSCDEKVIQEMGIEIKKAYSASLLSLASGKHIINGSPLAFGEGNVRIRIKNVLNYKKPAFWLVIVAAVTVTAVGIGLAVNPKASAAGEKDYAKEIYQYRTQYVGDNSKVAGIADKLTVPDTLTRTQIRLLTDNPPYGVEITYNTTSEAREAFSDADSQSAFDKNAILMFALIKNTDYVNFILTDGKNELPIYRTRTWANSNAGTDVWESSATFESFTSLYSEINNRFSNEYKKQKQPVNLFNLVIAENTVTLSNGKIVSVRLVMTDGEYFDEEYAGAGGGTYPENYQGSYEIQILNSDGKLISKKNFENEGQPANFAGRFNLLFDDYNNDKNPDFSIGQWGSSSMNIYWLYTIMPDGTVKNIISEAFAHSSHAFSVKFDKDKASGFYAQFYNNAIGETLTTHYVWDKSKNSFYKNTP</sequence>
<dbReference type="Pfam" id="PF05569">
    <property type="entry name" value="Peptidase_M56"/>
    <property type="match status" value="1"/>
</dbReference>
<keyword evidence="1" id="KW-0472">Membrane</keyword>
<evidence type="ECO:0000259" key="3">
    <source>
        <dbReference type="Pfam" id="PF16107"/>
    </source>
</evidence>
<keyword evidence="5" id="KW-1185">Reference proteome</keyword>
<dbReference type="InterPro" id="IPR008756">
    <property type="entry name" value="Peptidase_M56"/>
</dbReference>
<feature type="domain" description="Peptidase M56" evidence="2">
    <location>
        <begin position="8"/>
        <end position="278"/>
    </location>
</feature>
<organism evidence="4 5">
    <name type="scientific">Ruminiclostridium sufflavum DSM 19573</name>
    <dbReference type="NCBI Taxonomy" id="1121337"/>
    <lineage>
        <taxon>Bacteria</taxon>
        <taxon>Bacillati</taxon>
        <taxon>Bacillota</taxon>
        <taxon>Clostridia</taxon>
        <taxon>Eubacteriales</taxon>
        <taxon>Oscillospiraceae</taxon>
        <taxon>Ruminiclostridium</taxon>
    </lineage>
</organism>
<keyword evidence="1" id="KW-1133">Transmembrane helix</keyword>
<dbReference type="OrthoDB" id="9804799at2"/>
<accession>A0A318XQL2</accession>
<name>A0A318XQL2_9FIRM</name>
<dbReference type="Proteomes" id="UP000248132">
    <property type="component" value="Unassembled WGS sequence"/>
</dbReference>
<dbReference type="InterPro" id="IPR032250">
    <property type="entry name" value="DUF4825"/>
</dbReference>
<reference evidence="4 5" key="1">
    <citation type="submission" date="2018-06" db="EMBL/GenBank/DDBJ databases">
        <title>Genomic Encyclopedia of Type Strains, Phase I: the one thousand microbial genomes (KMG-I) project.</title>
        <authorList>
            <person name="Kyrpides N."/>
        </authorList>
    </citation>
    <scope>NUCLEOTIDE SEQUENCE [LARGE SCALE GENOMIC DNA]</scope>
    <source>
        <strain evidence="4 5">DSM 19573</strain>
    </source>
</reference>
<dbReference type="EMBL" id="QKMR01000001">
    <property type="protein sequence ID" value="PYG90395.1"/>
    <property type="molecule type" value="Genomic_DNA"/>
</dbReference>
<feature type="transmembrane region" description="Helical" evidence="1">
    <location>
        <begin position="35"/>
        <end position="54"/>
    </location>
</feature>
<dbReference type="InterPro" id="IPR052173">
    <property type="entry name" value="Beta-lactam_resp_regulator"/>
</dbReference>
<evidence type="ECO:0000313" key="5">
    <source>
        <dbReference type="Proteomes" id="UP000248132"/>
    </source>
</evidence>
<dbReference type="CDD" id="cd07341">
    <property type="entry name" value="M56_BlaR1_MecR1_like"/>
    <property type="match status" value="1"/>
</dbReference>
<comment type="caution">
    <text evidence="4">The sequence shown here is derived from an EMBL/GenBank/DDBJ whole genome shotgun (WGS) entry which is preliminary data.</text>
</comment>
<evidence type="ECO:0000259" key="2">
    <source>
        <dbReference type="Pfam" id="PF05569"/>
    </source>
</evidence>
<feature type="transmembrane region" description="Helical" evidence="1">
    <location>
        <begin position="286"/>
        <end position="306"/>
    </location>
</feature>
<dbReference type="PANTHER" id="PTHR34978:SF3">
    <property type="entry name" value="SLR0241 PROTEIN"/>
    <property type="match status" value="1"/>
</dbReference>
<evidence type="ECO:0000313" key="4">
    <source>
        <dbReference type="EMBL" id="PYG90395.1"/>
    </source>
</evidence>
<protein>
    <submittedName>
        <fullName evidence="4">Beta-lactamase regulating signal transducer with metallopeptidase domain</fullName>
    </submittedName>
</protein>
<dbReference type="Pfam" id="PF16107">
    <property type="entry name" value="DUF4825"/>
    <property type="match status" value="1"/>
</dbReference>
<feature type="transmembrane region" description="Helical" evidence="1">
    <location>
        <begin position="201"/>
        <end position="222"/>
    </location>
</feature>
<feature type="transmembrane region" description="Helical" evidence="1">
    <location>
        <begin position="6"/>
        <end position="28"/>
    </location>
</feature>
<dbReference type="PANTHER" id="PTHR34978">
    <property type="entry name" value="POSSIBLE SENSOR-TRANSDUCER PROTEIN BLAR"/>
    <property type="match status" value="1"/>
</dbReference>
<gene>
    <name evidence="4" type="ORF">LY28_00278</name>
</gene>
<keyword evidence="1" id="KW-0812">Transmembrane</keyword>
<proteinExistence type="predicted"/>
<feature type="transmembrane region" description="Helical" evidence="1">
    <location>
        <begin position="116"/>
        <end position="136"/>
    </location>
</feature>
<feature type="domain" description="DUF4825" evidence="3">
    <location>
        <begin position="322"/>
        <end position="411"/>
    </location>
</feature>